<comment type="caution">
    <text evidence="4">The sequence shown here is derived from an EMBL/GenBank/DDBJ whole genome shotgun (WGS) entry which is preliminary data.</text>
</comment>
<evidence type="ECO:0000313" key="5">
    <source>
        <dbReference type="Proteomes" id="UP000662111"/>
    </source>
</evidence>
<dbReference type="SMART" id="SM00448">
    <property type="entry name" value="REC"/>
    <property type="match status" value="1"/>
</dbReference>
<gene>
    <name evidence="4" type="ORF">GCM10011509_34780</name>
</gene>
<dbReference type="InterPro" id="IPR039420">
    <property type="entry name" value="WalR-like"/>
</dbReference>
<reference evidence="5" key="1">
    <citation type="journal article" date="2019" name="Int. J. Syst. Evol. Microbiol.">
        <title>The Global Catalogue of Microorganisms (GCM) 10K type strain sequencing project: providing services to taxonomists for standard genome sequencing and annotation.</title>
        <authorList>
            <consortium name="The Broad Institute Genomics Platform"/>
            <consortium name="The Broad Institute Genome Sequencing Center for Infectious Disease"/>
            <person name="Wu L."/>
            <person name="Ma J."/>
        </authorList>
    </citation>
    <scope>NUCLEOTIDE SEQUENCE [LARGE SCALE GENOMIC DNA]</scope>
    <source>
        <strain evidence="5">CGMCC 1.5362</strain>
    </source>
</reference>
<dbReference type="SUPFAM" id="SSF52172">
    <property type="entry name" value="CheY-like"/>
    <property type="match status" value="1"/>
</dbReference>
<keyword evidence="2" id="KW-0597">Phosphoprotein</keyword>
<keyword evidence="1" id="KW-0238">DNA-binding</keyword>
<dbReference type="PROSITE" id="PS50110">
    <property type="entry name" value="RESPONSE_REGULATORY"/>
    <property type="match status" value="1"/>
</dbReference>
<sequence>MDVDVAAHRDCAPLTGPAARVVVVDDHPMIRMGLSAALGAEPDVQVCGEAPDGRAGAVVVLRERPDIVLMDIAMPVMNGIEATTCIVADWPQAKVVMLTAFADERLVRAALAAGAFGFVLKDADPRSVVCAVRRAMRGTPPVSVELTDPS</sequence>
<evidence type="ECO:0000259" key="3">
    <source>
        <dbReference type="PROSITE" id="PS50110"/>
    </source>
</evidence>
<dbReference type="RefSeq" id="WP_051145402.1">
    <property type="nucleotide sequence ID" value="NZ_BMLB01000008.1"/>
</dbReference>
<dbReference type="CDD" id="cd17535">
    <property type="entry name" value="REC_NarL-like"/>
    <property type="match status" value="1"/>
</dbReference>
<feature type="modified residue" description="4-aspartylphosphate" evidence="2">
    <location>
        <position position="71"/>
    </location>
</feature>
<protein>
    <recommendedName>
        <fullName evidence="3">Response regulatory domain-containing protein</fullName>
    </recommendedName>
</protein>
<proteinExistence type="predicted"/>
<dbReference type="InterPro" id="IPR058245">
    <property type="entry name" value="NreC/VraR/RcsB-like_REC"/>
</dbReference>
<evidence type="ECO:0000256" key="1">
    <source>
        <dbReference type="ARBA" id="ARBA00023125"/>
    </source>
</evidence>
<dbReference type="InterPro" id="IPR011006">
    <property type="entry name" value="CheY-like_superfamily"/>
</dbReference>
<dbReference type="Proteomes" id="UP000662111">
    <property type="component" value="Unassembled WGS sequence"/>
</dbReference>
<dbReference type="Pfam" id="PF00072">
    <property type="entry name" value="Response_reg"/>
    <property type="match status" value="1"/>
</dbReference>
<evidence type="ECO:0000313" key="4">
    <source>
        <dbReference type="EMBL" id="GGK83388.1"/>
    </source>
</evidence>
<dbReference type="PANTHER" id="PTHR43214">
    <property type="entry name" value="TWO-COMPONENT RESPONSE REGULATOR"/>
    <property type="match status" value="1"/>
</dbReference>
<accession>A0ABQ2FGD6</accession>
<feature type="domain" description="Response regulatory" evidence="3">
    <location>
        <begin position="20"/>
        <end position="136"/>
    </location>
</feature>
<keyword evidence="5" id="KW-1185">Reference proteome</keyword>
<organism evidence="4 5">
    <name type="scientific">Ornithinimicrobium pekingense</name>
    <dbReference type="NCBI Taxonomy" id="384677"/>
    <lineage>
        <taxon>Bacteria</taxon>
        <taxon>Bacillati</taxon>
        <taxon>Actinomycetota</taxon>
        <taxon>Actinomycetes</taxon>
        <taxon>Micrococcales</taxon>
        <taxon>Ornithinimicrobiaceae</taxon>
        <taxon>Ornithinimicrobium</taxon>
    </lineage>
</organism>
<evidence type="ECO:0000256" key="2">
    <source>
        <dbReference type="PROSITE-ProRule" id="PRU00169"/>
    </source>
</evidence>
<name>A0ABQ2FGD6_9MICO</name>
<dbReference type="InterPro" id="IPR001789">
    <property type="entry name" value="Sig_transdc_resp-reg_receiver"/>
</dbReference>
<dbReference type="EMBL" id="BMLB01000008">
    <property type="protein sequence ID" value="GGK83388.1"/>
    <property type="molecule type" value="Genomic_DNA"/>
</dbReference>
<dbReference type="Gene3D" id="3.40.50.2300">
    <property type="match status" value="1"/>
</dbReference>